<gene>
    <name evidence="3" type="ORF">LXM26_29275</name>
</gene>
<dbReference type="Pfam" id="PF00144">
    <property type="entry name" value="Beta-lactamase"/>
    <property type="match status" value="1"/>
</dbReference>
<proteinExistence type="predicted"/>
<dbReference type="InterPro" id="IPR050789">
    <property type="entry name" value="Diverse_Enzym_Activities"/>
</dbReference>
<evidence type="ECO:0000313" key="4">
    <source>
        <dbReference type="Proteomes" id="UP001139000"/>
    </source>
</evidence>
<feature type="domain" description="Beta-lactamase-related" evidence="2">
    <location>
        <begin position="36"/>
        <end position="356"/>
    </location>
</feature>
<dbReference type="Gene3D" id="3.40.710.10">
    <property type="entry name" value="DD-peptidase/beta-lactamase superfamily"/>
    <property type="match status" value="1"/>
</dbReference>
<sequence>MIKKVFRALVFAFLVSAVHAQIKTLNGNIVSRASLDQFLASQVNPGNLPGLSIAIINNGKIVYHRSMGTTSMETHAPLNDQSIFEAASLSKTVFTYFVLRLVDQGILNLDTPLYKYMLYEDISGDERYKLITARMVLEHTSGLPNWRTSDLADSARHIAKGTLYLKFKPGTAYAYSGEGYYYLSRVIAKLTKNELTTLDVNFQKEVSIPLGMSYAWFSVNPFITSHKVTGYMNGKAIHRWPGSLPKQDSTWFGAAGGLHTEAVSYATFLIALMKGHGLKKGTADELFKVQVTLPADGNYDGDTGWGLGIGIRPGFQGTDYNHRGNNGNFQSYYRINRDQQSGFVFFTNCDKGGDFNERLEKFFLTGR</sequence>
<keyword evidence="4" id="KW-1185">Reference proteome</keyword>
<feature type="chain" id="PRO_5040874831" evidence="1">
    <location>
        <begin position="21"/>
        <end position="367"/>
    </location>
</feature>
<dbReference type="SUPFAM" id="SSF56601">
    <property type="entry name" value="beta-lactamase/transpeptidase-like"/>
    <property type="match status" value="1"/>
</dbReference>
<dbReference type="RefSeq" id="WP_234658661.1">
    <property type="nucleotide sequence ID" value="NZ_CP094997.1"/>
</dbReference>
<keyword evidence="1" id="KW-0732">Signal</keyword>
<dbReference type="AlphaFoldDB" id="A0A9X1PU32"/>
<dbReference type="PANTHER" id="PTHR43283:SF18">
    <property type="match status" value="1"/>
</dbReference>
<organism evidence="3 4">
    <name type="scientific">Dyadobacter chenwenxiniae</name>
    <dbReference type="NCBI Taxonomy" id="2906456"/>
    <lineage>
        <taxon>Bacteria</taxon>
        <taxon>Pseudomonadati</taxon>
        <taxon>Bacteroidota</taxon>
        <taxon>Cytophagia</taxon>
        <taxon>Cytophagales</taxon>
        <taxon>Spirosomataceae</taxon>
        <taxon>Dyadobacter</taxon>
    </lineage>
</organism>
<dbReference type="EMBL" id="JAJTTC010000012">
    <property type="protein sequence ID" value="MCF0065643.1"/>
    <property type="molecule type" value="Genomic_DNA"/>
</dbReference>
<feature type="signal peptide" evidence="1">
    <location>
        <begin position="1"/>
        <end position="20"/>
    </location>
</feature>
<dbReference type="InterPro" id="IPR012338">
    <property type="entry name" value="Beta-lactam/transpept-like"/>
</dbReference>
<evidence type="ECO:0000256" key="1">
    <source>
        <dbReference type="SAM" id="SignalP"/>
    </source>
</evidence>
<dbReference type="PANTHER" id="PTHR43283">
    <property type="entry name" value="BETA-LACTAMASE-RELATED"/>
    <property type="match status" value="1"/>
</dbReference>
<evidence type="ECO:0000313" key="3">
    <source>
        <dbReference type="EMBL" id="MCF0065643.1"/>
    </source>
</evidence>
<dbReference type="InterPro" id="IPR001466">
    <property type="entry name" value="Beta-lactam-related"/>
</dbReference>
<dbReference type="Proteomes" id="UP001139000">
    <property type="component" value="Unassembled WGS sequence"/>
</dbReference>
<evidence type="ECO:0000259" key="2">
    <source>
        <dbReference type="Pfam" id="PF00144"/>
    </source>
</evidence>
<reference evidence="3" key="1">
    <citation type="submission" date="2021-12" db="EMBL/GenBank/DDBJ databases">
        <title>Novel species in genus Dyadobacter.</title>
        <authorList>
            <person name="Ma C."/>
        </authorList>
    </citation>
    <scope>NUCLEOTIDE SEQUENCE</scope>
    <source>
        <strain evidence="3">LJ419</strain>
    </source>
</reference>
<name>A0A9X1PU32_9BACT</name>
<comment type="caution">
    <text evidence="3">The sequence shown here is derived from an EMBL/GenBank/DDBJ whole genome shotgun (WGS) entry which is preliminary data.</text>
</comment>
<accession>A0A9X1PU32</accession>
<protein>
    <submittedName>
        <fullName evidence="3">Beta-lactamase family protein</fullName>
    </submittedName>
</protein>